<dbReference type="Gene3D" id="3.90.1200.10">
    <property type="match status" value="1"/>
</dbReference>
<reference evidence="2" key="1">
    <citation type="submission" date="2020-11" db="EMBL/GenBank/DDBJ databases">
        <authorList>
            <consortium name="DOE Joint Genome Institute"/>
            <person name="Ahrendt S."/>
            <person name="Riley R."/>
            <person name="Andreopoulos W."/>
            <person name="LaButti K."/>
            <person name="Pangilinan J."/>
            <person name="Ruiz-duenas F.J."/>
            <person name="Barrasa J.M."/>
            <person name="Sanchez-Garcia M."/>
            <person name="Camarero S."/>
            <person name="Miyauchi S."/>
            <person name="Serrano A."/>
            <person name="Linde D."/>
            <person name="Babiker R."/>
            <person name="Drula E."/>
            <person name="Ayuso-Fernandez I."/>
            <person name="Pacheco R."/>
            <person name="Padilla G."/>
            <person name="Ferreira P."/>
            <person name="Barriuso J."/>
            <person name="Kellner H."/>
            <person name="Castanera R."/>
            <person name="Alfaro M."/>
            <person name="Ramirez L."/>
            <person name="Pisabarro A.G."/>
            <person name="Kuo A."/>
            <person name="Tritt A."/>
            <person name="Lipzen A."/>
            <person name="He G."/>
            <person name="Yan M."/>
            <person name="Ng V."/>
            <person name="Cullen D."/>
            <person name="Martin F."/>
            <person name="Rosso M.-N."/>
            <person name="Henrissat B."/>
            <person name="Hibbett D."/>
            <person name="Martinez A.T."/>
            <person name="Grigoriev I.V."/>
        </authorList>
    </citation>
    <scope>NUCLEOTIDE SEQUENCE</scope>
    <source>
        <strain evidence="2">AH 44721</strain>
    </source>
</reference>
<keyword evidence="3" id="KW-1185">Reference proteome</keyword>
<dbReference type="OrthoDB" id="8300194at2759"/>
<accession>A0A9P5TS01</accession>
<keyword evidence="2" id="KW-0808">Transferase</keyword>
<dbReference type="AlphaFoldDB" id="A0A9P5TS01"/>
<dbReference type="InterPro" id="IPR051678">
    <property type="entry name" value="AGP_Transferase"/>
</dbReference>
<feature type="domain" description="Aminoglycoside phosphotransferase" evidence="1">
    <location>
        <begin position="2"/>
        <end position="173"/>
    </location>
</feature>
<dbReference type="SUPFAM" id="SSF56112">
    <property type="entry name" value="Protein kinase-like (PK-like)"/>
    <property type="match status" value="1"/>
</dbReference>
<comment type="caution">
    <text evidence="2">The sequence shown here is derived from an EMBL/GenBank/DDBJ whole genome shotgun (WGS) entry which is preliminary data.</text>
</comment>
<keyword evidence="2" id="KW-0418">Kinase</keyword>
<protein>
    <submittedName>
        <fullName evidence="2">Kinase-like domain-containing protein</fullName>
    </submittedName>
</protein>
<dbReference type="EMBL" id="JADNYJ010000006">
    <property type="protein sequence ID" value="KAF8910454.1"/>
    <property type="molecule type" value="Genomic_DNA"/>
</dbReference>
<dbReference type="Proteomes" id="UP000724874">
    <property type="component" value="Unassembled WGS sequence"/>
</dbReference>
<organism evidence="2 3">
    <name type="scientific">Gymnopilus junonius</name>
    <name type="common">Spectacular rustgill mushroom</name>
    <name type="synonym">Gymnopilus spectabilis subsp. junonius</name>
    <dbReference type="NCBI Taxonomy" id="109634"/>
    <lineage>
        <taxon>Eukaryota</taxon>
        <taxon>Fungi</taxon>
        <taxon>Dikarya</taxon>
        <taxon>Basidiomycota</taxon>
        <taxon>Agaricomycotina</taxon>
        <taxon>Agaricomycetes</taxon>
        <taxon>Agaricomycetidae</taxon>
        <taxon>Agaricales</taxon>
        <taxon>Agaricineae</taxon>
        <taxon>Hymenogastraceae</taxon>
        <taxon>Gymnopilus</taxon>
    </lineage>
</organism>
<sequence>MAAEAATMWFLSSHTSIPIPRVWMAFDYGEYHYIFMERVEGSVLEDAWTRLSEELKGVVADQIKGYITQLRALPPPAGHKSICSILGGPVWCFRLHFDGKTGPFRDEEHMNLQLRHLKPLESFPAIIQTMHTREHPLVFTHNDLFPRNILVEETTGRVLAILDWESAGWFPAHWKCVNWGD</sequence>
<dbReference type="InterPro" id="IPR011009">
    <property type="entry name" value="Kinase-like_dom_sf"/>
</dbReference>
<dbReference type="Pfam" id="PF01636">
    <property type="entry name" value="APH"/>
    <property type="match status" value="1"/>
</dbReference>
<evidence type="ECO:0000313" key="2">
    <source>
        <dbReference type="EMBL" id="KAF8910454.1"/>
    </source>
</evidence>
<name>A0A9P5TS01_GYMJU</name>
<dbReference type="PANTHER" id="PTHR21310:SF58">
    <property type="entry name" value="AMINOGLYCOSIDE PHOSPHOTRANSFERASE DOMAIN-CONTAINING PROTEIN"/>
    <property type="match status" value="1"/>
</dbReference>
<dbReference type="GO" id="GO:0016301">
    <property type="term" value="F:kinase activity"/>
    <property type="evidence" value="ECO:0007669"/>
    <property type="project" value="UniProtKB-KW"/>
</dbReference>
<dbReference type="CDD" id="cd05120">
    <property type="entry name" value="APH_ChoK_like"/>
    <property type="match status" value="1"/>
</dbReference>
<dbReference type="PANTHER" id="PTHR21310">
    <property type="entry name" value="AMINOGLYCOSIDE PHOSPHOTRANSFERASE-RELATED-RELATED"/>
    <property type="match status" value="1"/>
</dbReference>
<dbReference type="InterPro" id="IPR002575">
    <property type="entry name" value="Aminoglycoside_PTrfase"/>
</dbReference>
<proteinExistence type="predicted"/>
<evidence type="ECO:0000313" key="3">
    <source>
        <dbReference type="Proteomes" id="UP000724874"/>
    </source>
</evidence>
<gene>
    <name evidence="2" type="ORF">CPB84DRAFT_1672831</name>
</gene>
<evidence type="ECO:0000259" key="1">
    <source>
        <dbReference type="Pfam" id="PF01636"/>
    </source>
</evidence>